<dbReference type="InterPro" id="IPR020076">
    <property type="entry name" value="DUF2768"/>
</dbReference>
<dbReference type="AlphaFoldDB" id="A0A941APY0"/>
<organism evidence="2 3">
    <name type="scientific">Halalkalibacter suaedae</name>
    <dbReference type="NCBI Taxonomy" id="2822140"/>
    <lineage>
        <taxon>Bacteria</taxon>
        <taxon>Bacillati</taxon>
        <taxon>Bacillota</taxon>
        <taxon>Bacilli</taxon>
        <taxon>Bacillales</taxon>
        <taxon>Bacillaceae</taxon>
        <taxon>Halalkalibacter</taxon>
    </lineage>
</organism>
<evidence type="ECO:0000313" key="3">
    <source>
        <dbReference type="Proteomes" id="UP000678228"/>
    </source>
</evidence>
<gene>
    <name evidence="2" type="ORF">J7W16_05480</name>
</gene>
<feature type="transmembrane region" description="Helical" evidence="1">
    <location>
        <begin position="6"/>
        <end position="27"/>
    </location>
</feature>
<evidence type="ECO:0000256" key="1">
    <source>
        <dbReference type="SAM" id="Phobius"/>
    </source>
</evidence>
<keyword evidence="1" id="KW-1133">Transmembrane helix</keyword>
<feature type="transmembrane region" description="Helical" evidence="1">
    <location>
        <begin position="39"/>
        <end position="60"/>
    </location>
</feature>
<evidence type="ECO:0000313" key="2">
    <source>
        <dbReference type="EMBL" id="MBP3950578.1"/>
    </source>
</evidence>
<comment type="caution">
    <text evidence="2">The sequence shown here is derived from an EMBL/GenBank/DDBJ whole genome shotgun (WGS) entry which is preliminary data.</text>
</comment>
<dbReference type="Proteomes" id="UP000678228">
    <property type="component" value="Unassembled WGS sequence"/>
</dbReference>
<reference evidence="2" key="1">
    <citation type="submission" date="2021-03" db="EMBL/GenBank/DDBJ databases">
        <title>Bacillus suaedae sp. nov., isolated from Suaeda aralocaspica.</title>
        <authorList>
            <person name="Lei R.F.R."/>
        </authorList>
    </citation>
    <scope>NUCLEOTIDE SEQUENCE</scope>
    <source>
        <strain evidence="2">YZJH907-2</strain>
    </source>
</reference>
<name>A0A941APY0_9BACI</name>
<dbReference type="EMBL" id="JAGKSQ010000002">
    <property type="protein sequence ID" value="MBP3950578.1"/>
    <property type="molecule type" value="Genomic_DNA"/>
</dbReference>
<accession>A0A941APY0</accession>
<protein>
    <submittedName>
        <fullName evidence="2">DUF2768 domain-containing protein</fullName>
    </submittedName>
</protein>
<dbReference type="Pfam" id="PF10966">
    <property type="entry name" value="DUF2768"/>
    <property type="match status" value="1"/>
</dbReference>
<dbReference type="RefSeq" id="WP_210596268.1">
    <property type="nucleotide sequence ID" value="NZ_JAGKSQ010000002.1"/>
</dbReference>
<keyword evidence="1" id="KW-0472">Membrane</keyword>
<keyword evidence="3" id="KW-1185">Reference proteome</keyword>
<keyword evidence="1" id="KW-0812">Transmembrane</keyword>
<proteinExistence type="predicted"/>
<sequence>MSQALLNMWISFIALGLMFVSAGTAIFSRAKLKGWLQTTVLVFSFICLMISGIIVFFIVLGGPTST</sequence>